<dbReference type="PANTHER" id="PTHR32071:SF17">
    <property type="entry name" value="TRANSCRIPTIONAL REGULATOR (NTRC FAMILY)"/>
    <property type="match status" value="1"/>
</dbReference>
<evidence type="ECO:0000259" key="8">
    <source>
        <dbReference type="PROSITE" id="PS50110"/>
    </source>
</evidence>
<dbReference type="GO" id="GO:0006355">
    <property type="term" value="P:regulation of DNA-templated transcription"/>
    <property type="evidence" value="ECO:0007669"/>
    <property type="project" value="InterPro"/>
</dbReference>
<dbReference type="GO" id="GO:0005524">
    <property type="term" value="F:ATP binding"/>
    <property type="evidence" value="ECO:0007669"/>
    <property type="project" value="UniProtKB-KW"/>
</dbReference>
<dbReference type="InterPro" id="IPR025944">
    <property type="entry name" value="Sigma_54_int_dom_CS"/>
</dbReference>
<dbReference type="InterPro" id="IPR011006">
    <property type="entry name" value="CheY-like_superfamily"/>
</dbReference>
<evidence type="ECO:0000313" key="9">
    <source>
        <dbReference type="EMBL" id="KAF2281692.1"/>
    </source>
</evidence>
<proteinExistence type="predicted"/>
<evidence type="ECO:0000256" key="4">
    <source>
        <dbReference type="ARBA" id="ARBA00023015"/>
    </source>
</evidence>
<keyword evidence="2" id="KW-0547">Nucleotide-binding</keyword>
<dbReference type="Pfam" id="PF03799">
    <property type="entry name" value="FtsQ_DivIB_C"/>
    <property type="match status" value="1"/>
</dbReference>
<dbReference type="InterPro" id="IPR002197">
    <property type="entry name" value="HTH_Fis"/>
</dbReference>
<dbReference type="InterPro" id="IPR002078">
    <property type="entry name" value="Sigma_54_int"/>
</dbReference>
<evidence type="ECO:0000313" key="10">
    <source>
        <dbReference type="Proteomes" id="UP000467840"/>
    </source>
</evidence>
<dbReference type="PROSITE" id="PS50045">
    <property type="entry name" value="SIGMA54_INTERACT_4"/>
    <property type="match status" value="1"/>
</dbReference>
<protein>
    <recommendedName>
        <fullName evidence="11">Response regulatory domain-containing protein</fullName>
    </recommendedName>
</protein>
<dbReference type="Pfam" id="PF02954">
    <property type="entry name" value="HTH_8"/>
    <property type="match status" value="1"/>
</dbReference>
<dbReference type="InterPro" id="IPR058031">
    <property type="entry name" value="AAA_lid_NorR"/>
</dbReference>
<evidence type="ECO:0000256" key="5">
    <source>
        <dbReference type="ARBA" id="ARBA00023163"/>
    </source>
</evidence>
<evidence type="ECO:0000259" key="7">
    <source>
        <dbReference type="PROSITE" id="PS50045"/>
    </source>
</evidence>
<dbReference type="CDD" id="cd00009">
    <property type="entry name" value="AAA"/>
    <property type="match status" value="1"/>
</dbReference>
<accession>A0A6A6JYN0</accession>
<evidence type="ECO:0000256" key="6">
    <source>
        <dbReference type="PROSITE-ProRule" id="PRU00169"/>
    </source>
</evidence>
<dbReference type="GO" id="GO:0000160">
    <property type="term" value="P:phosphorelay signal transduction system"/>
    <property type="evidence" value="ECO:0007669"/>
    <property type="project" value="InterPro"/>
</dbReference>
<dbReference type="Proteomes" id="UP000467840">
    <property type="component" value="Unassembled WGS sequence"/>
</dbReference>
<evidence type="ECO:0000256" key="1">
    <source>
        <dbReference type="ARBA" id="ARBA00022553"/>
    </source>
</evidence>
<keyword evidence="10" id="KW-1185">Reference proteome</keyword>
<name>A0A6A6JYN0_HEVBR</name>
<sequence>MNSIIDNTGHVIVDSDERLDNLVSIYGDEALEGLHFVREVLNNGGMLSTMVSSFSWLGNRRWDVGFSSGLQVKLPENNPQAAWNYLAQLYKSSGELLMWKVVDMRIPDKIFIKKAKRFYTPEVLIVDDEADLRAMVQDILSDDNYVTKVSHDGLTAIKLAYEREPDVVLLDIWLKGSDIDGLSVLEKLRYRYPHLPVIVISGHGNIATAVKSLHIDQKPQEYDQQAASTFSRILITGAPGTGKEVVARFVHRKFKGCNSSFVPFCPSILPESSYLENIFGRENGNGALPNVVPHSVGIIEQANHGTLFIDEVTDLRYDAQMRLMRLLQEGRIYRENGKSPVTIDTRVIASSSRVIEEEVKLGRFCEDLYYRLGVFPIRVPSLSEYCVDIPESYSWPGNLRQLRNVLEWILIMQSSKDIITIDDLPAEIVSGSPINNVFTHIVSAPLRKAREEFERHYLRTQLSRFGGSVSKTAEFIGMERSALHRKLKALGLCGS</sequence>
<dbReference type="FunFam" id="1.10.10.60:FF:000165">
    <property type="entry name" value="Two-component system nitrogen regulation response regulator NtrX"/>
    <property type="match status" value="1"/>
</dbReference>
<keyword evidence="5" id="KW-0804">Transcription</keyword>
<dbReference type="InterPro" id="IPR009057">
    <property type="entry name" value="Homeodomain-like_sf"/>
</dbReference>
<dbReference type="AlphaFoldDB" id="A0A6A6JYN0"/>
<dbReference type="SMART" id="SM00382">
    <property type="entry name" value="AAA"/>
    <property type="match status" value="1"/>
</dbReference>
<dbReference type="InterPro" id="IPR005548">
    <property type="entry name" value="Cell_div_FtsQ/DivIB_C"/>
</dbReference>
<dbReference type="Pfam" id="PF00072">
    <property type="entry name" value="Response_reg"/>
    <property type="match status" value="1"/>
</dbReference>
<feature type="domain" description="Response regulatory" evidence="8">
    <location>
        <begin position="122"/>
        <end position="233"/>
    </location>
</feature>
<dbReference type="PROSITE" id="PS00688">
    <property type="entry name" value="SIGMA54_INTERACT_3"/>
    <property type="match status" value="1"/>
</dbReference>
<evidence type="ECO:0000256" key="2">
    <source>
        <dbReference type="ARBA" id="ARBA00022741"/>
    </source>
</evidence>
<evidence type="ECO:0008006" key="11">
    <source>
        <dbReference type="Google" id="ProtNLM"/>
    </source>
</evidence>
<dbReference type="Gene3D" id="3.40.50.2300">
    <property type="match status" value="1"/>
</dbReference>
<dbReference type="Pfam" id="PF00158">
    <property type="entry name" value="Sigma54_activat"/>
    <property type="match status" value="1"/>
</dbReference>
<dbReference type="SUPFAM" id="SSF52540">
    <property type="entry name" value="P-loop containing nucleoside triphosphate hydrolases"/>
    <property type="match status" value="1"/>
</dbReference>
<gene>
    <name evidence="9" type="ORF">GH714_042516</name>
</gene>
<dbReference type="GO" id="GO:0051301">
    <property type="term" value="P:cell division"/>
    <property type="evidence" value="ECO:0007669"/>
    <property type="project" value="UniProtKB-KW"/>
</dbReference>
<dbReference type="Gene3D" id="1.10.10.60">
    <property type="entry name" value="Homeodomain-like"/>
    <property type="match status" value="1"/>
</dbReference>
<dbReference type="InterPro" id="IPR001789">
    <property type="entry name" value="Sig_transdc_resp-reg_receiver"/>
</dbReference>
<dbReference type="SUPFAM" id="SSF46689">
    <property type="entry name" value="Homeodomain-like"/>
    <property type="match status" value="1"/>
</dbReference>
<dbReference type="Pfam" id="PF25601">
    <property type="entry name" value="AAA_lid_14"/>
    <property type="match status" value="1"/>
</dbReference>
<dbReference type="InterPro" id="IPR027417">
    <property type="entry name" value="P-loop_NTPase"/>
</dbReference>
<dbReference type="PROSITE" id="PS50110">
    <property type="entry name" value="RESPONSE_REGULATORY"/>
    <property type="match status" value="1"/>
</dbReference>
<reference evidence="9 10" key="1">
    <citation type="journal article" date="2020" name="Mol. Plant">
        <title>The Chromosome-Based Rubber Tree Genome Provides New Insights into Spurge Genome Evolution and Rubber Biosynthesis.</title>
        <authorList>
            <person name="Liu J."/>
            <person name="Shi C."/>
            <person name="Shi C.C."/>
            <person name="Li W."/>
            <person name="Zhang Q.J."/>
            <person name="Zhang Y."/>
            <person name="Li K."/>
            <person name="Lu H.F."/>
            <person name="Shi C."/>
            <person name="Zhu S.T."/>
            <person name="Xiao Z.Y."/>
            <person name="Nan H."/>
            <person name="Yue Y."/>
            <person name="Zhu X.G."/>
            <person name="Wu Y."/>
            <person name="Hong X.N."/>
            <person name="Fan G.Y."/>
            <person name="Tong Y."/>
            <person name="Zhang D."/>
            <person name="Mao C.L."/>
            <person name="Liu Y.L."/>
            <person name="Hao S.J."/>
            <person name="Liu W.Q."/>
            <person name="Lv M.Q."/>
            <person name="Zhang H.B."/>
            <person name="Liu Y."/>
            <person name="Hu-Tang G.R."/>
            <person name="Wang J.P."/>
            <person name="Wang J.H."/>
            <person name="Sun Y.H."/>
            <person name="Ni S.B."/>
            <person name="Chen W.B."/>
            <person name="Zhang X.C."/>
            <person name="Jiao Y.N."/>
            <person name="Eichler E.E."/>
            <person name="Li G.H."/>
            <person name="Liu X."/>
            <person name="Gao L.Z."/>
        </authorList>
    </citation>
    <scope>NUCLEOTIDE SEQUENCE [LARGE SCALE GENOMIC DNA]</scope>
    <source>
        <strain evidence="10">cv. GT1</strain>
        <tissue evidence="9">Leaf</tissue>
    </source>
</reference>
<keyword evidence="1 6" id="KW-0597">Phosphoprotein</keyword>
<dbReference type="SMART" id="SM00448">
    <property type="entry name" value="REC"/>
    <property type="match status" value="1"/>
</dbReference>
<keyword evidence="3" id="KW-0067">ATP-binding</keyword>
<dbReference type="GO" id="GO:0043565">
    <property type="term" value="F:sequence-specific DNA binding"/>
    <property type="evidence" value="ECO:0007669"/>
    <property type="project" value="InterPro"/>
</dbReference>
<evidence type="ECO:0000256" key="3">
    <source>
        <dbReference type="ARBA" id="ARBA00022840"/>
    </source>
</evidence>
<dbReference type="Gene3D" id="3.40.50.300">
    <property type="entry name" value="P-loop containing nucleotide triphosphate hydrolases"/>
    <property type="match status" value="1"/>
</dbReference>
<dbReference type="PANTHER" id="PTHR32071">
    <property type="entry name" value="TRANSCRIPTIONAL REGULATORY PROTEIN"/>
    <property type="match status" value="1"/>
</dbReference>
<feature type="modified residue" description="4-aspartylphosphate" evidence="6">
    <location>
        <position position="171"/>
    </location>
</feature>
<dbReference type="SUPFAM" id="SSF52172">
    <property type="entry name" value="CheY-like"/>
    <property type="match status" value="1"/>
</dbReference>
<comment type="caution">
    <text evidence="9">The sequence shown here is derived from an EMBL/GenBank/DDBJ whole genome shotgun (WGS) entry which is preliminary data.</text>
</comment>
<dbReference type="EMBL" id="JAAGAX010000511">
    <property type="protein sequence ID" value="KAF2281692.1"/>
    <property type="molecule type" value="Genomic_DNA"/>
</dbReference>
<dbReference type="InterPro" id="IPR003593">
    <property type="entry name" value="AAA+_ATPase"/>
</dbReference>
<keyword evidence="4" id="KW-0805">Transcription regulation</keyword>
<organism evidence="9 10">
    <name type="scientific">Hevea brasiliensis</name>
    <name type="common">Para rubber tree</name>
    <name type="synonym">Siphonia brasiliensis</name>
    <dbReference type="NCBI Taxonomy" id="3981"/>
    <lineage>
        <taxon>Eukaryota</taxon>
        <taxon>Viridiplantae</taxon>
        <taxon>Streptophyta</taxon>
        <taxon>Embryophyta</taxon>
        <taxon>Tracheophyta</taxon>
        <taxon>Spermatophyta</taxon>
        <taxon>Magnoliopsida</taxon>
        <taxon>eudicotyledons</taxon>
        <taxon>Gunneridae</taxon>
        <taxon>Pentapetalae</taxon>
        <taxon>rosids</taxon>
        <taxon>fabids</taxon>
        <taxon>Malpighiales</taxon>
        <taxon>Euphorbiaceae</taxon>
        <taxon>Crotonoideae</taxon>
        <taxon>Micrandreae</taxon>
        <taxon>Hevea</taxon>
    </lineage>
</organism>
<feature type="domain" description="Sigma-54 factor interaction" evidence="7">
    <location>
        <begin position="224"/>
        <end position="411"/>
    </location>
</feature>